<evidence type="ECO:0000256" key="7">
    <source>
        <dbReference type="ARBA" id="ARBA00022734"/>
    </source>
</evidence>
<comment type="similarity">
    <text evidence="3">Belongs to the fucolectin family.</text>
</comment>
<evidence type="ECO:0000256" key="2">
    <source>
        <dbReference type="ARBA" id="ARBA00004613"/>
    </source>
</evidence>
<proteinExistence type="inferred from homology"/>
<keyword evidence="7" id="KW-0430">Lectin</keyword>
<dbReference type="InterPro" id="IPR018378">
    <property type="entry name" value="C-type_lectin_CS"/>
</dbReference>
<protein>
    <submittedName>
        <fullName evidence="11">Fucolectin-4</fullName>
    </submittedName>
</protein>
<feature type="domain" description="C-type lectin" evidence="10">
    <location>
        <begin position="201"/>
        <end position="310"/>
    </location>
</feature>
<dbReference type="Pfam" id="PF22633">
    <property type="entry name" value="F5_F8_type_C_2"/>
    <property type="match status" value="1"/>
</dbReference>
<comment type="subunit">
    <text evidence="4">Homotrimer.</text>
</comment>
<sequence>MTSCVEFKLSLLVFCLQGVVSLWWLLAGSTVGGRNVAPRGTASQSSTYNDYVASRAIDGNADPDLYHGSCSHTWKAGQPGWWRLRLPTAHRVASVSVTNRLTSVTRINDALILVGDSAENNGNNNPRCAVIPSIAAGATRTFPCGGMVGHLVNLYQTKPGAYLSLCEVQVRAIQRALTPTEPTFPHLGAVVGGREVVLLLEERRSWADAVFFCRDFYGELLSIRNEQEQREVEEVLSSASFPLTAHVWVGLRRYLMGGSWFWMSGAPVDYSHWETEPTWQMTSPCGGAGTGDHFHWRDLPCGEHLNFICLTDLFSTGVSTDPPEDHRRVDFYSSRHPVNPGASM</sequence>
<evidence type="ECO:0000256" key="1">
    <source>
        <dbReference type="ARBA" id="ARBA00002219"/>
    </source>
</evidence>
<evidence type="ECO:0000259" key="10">
    <source>
        <dbReference type="PROSITE" id="PS50041"/>
    </source>
</evidence>
<dbReference type="EMBL" id="SRLO01001290">
    <property type="protein sequence ID" value="TNN39309.1"/>
    <property type="molecule type" value="Genomic_DNA"/>
</dbReference>
<dbReference type="GO" id="GO:0010185">
    <property type="term" value="P:regulation of cellular defense response"/>
    <property type="evidence" value="ECO:0007669"/>
    <property type="project" value="UniProtKB-ARBA"/>
</dbReference>
<dbReference type="GO" id="GO:0001868">
    <property type="term" value="P:regulation of complement activation, lectin pathway"/>
    <property type="evidence" value="ECO:0007669"/>
    <property type="project" value="UniProtKB-ARBA"/>
</dbReference>
<keyword evidence="9" id="KW-1015">Disulfide bond</keyword>
<keyword evidence="5" id="KW-0964">Secreted</keyword>
<gene>
    <name evidence="11" type="primary">FUCL4_2</name>
    <name evidence="11" type="ORF">EYF80_050514</name>
</gene>
<evidence type="ECO:0000256" key="9">
    <source>
        <dbReference type="ARBA" id="ARBA00023157"/>
    </source>
</evidence>
<dbReference type="SUPFAM" id="SSF49785">
    <property type="entry name" value="Galactose-binding domain-like"/>
    <property type="match status" value="1"/>
</dbReference>
<dbReference type="SUPFAM" id="SSF56436">
    <property type="entry name" value="C-type lectin-like"/>
    <property type="match status" value="1"/>
</dbReference>
<dbReference type="InterPro" id="IPR051941">
    <property type="entry name" value="BG_Antigen-Binding_Lectin"/>
</dbReference>
<dbReference type="InterPro" id="IPR001304">
    <property type="entry name" value="C-type_lectin-like"/>
</dbReference>
<evidence type="ECO:0000313" key="12">
    <source>
        <dbReference type="Proteomes" id="UP000314294"/>
    </source>
</evidence>
<evidence type="ECO:0000256" key="3">
    <source>
        <dbReference type="ARBA" id="ARBA00010147"/>
    </source>
</evidence>
<dbReference type="InterPro" id="IPR006585">
    <property type="entry name" value="FTP1"/>
</dbReference>
<dbReference type="Gene3D" id="2.60.120.260">
    <property type="entry name" value="Galactose-binding domain-like"/>
    <property type="match status" value="1"/>
</dbReference>
<evidence type="ECO:0000256" key="6">
    <source>
        <dbReference type="ARBA" id="ARBA00022723"/>
    </source>
</evidence>
<name>A0A4Z2FDV7_9TELE</name>
<dbReference type="InterPro" id="IPR016186">
    <property type="entry name" value="C-type_lectin-like/link_sf"/>
</dbReference>
<reference evidence="11 12" key="1">
    <citation type="submission" date="2019-03" db="EMBL/GenBank/DDBJ databases">
        <title>First draft genome of Liparis tanakae, snailfish: a comprehensive survey of snailfish specific genes.</title>
        <authorList>
            <person name="Kim W."/>
            <person name="Song I."/>
            <person name="Jeong J.-H."/>
            <person name="Kim D."/>
            <person name="Kim S."/>
            <person name="Ryu S."/>
            <person name="Song J.Y."/>
            <person name="Lee S.K."/>
        </authorList>
    </citation>
    <scope>NUCLEOTIDE SEQUENCE [LARGE SCALE GENOMIC DNA]</scope>
    <source>
        <tissue evidence="11">Muscle</tissue>
    </source>
</reference>
<comment type="caution">
    <text evidence="11">The sequence shown here is derived from an EMBL/GenBank/DDBJ whole genome shotgun (WGS) entry which is preliminary data.</text>
</comment>
<evidence type="ECO:0000256" key="8">
    <source>
        <dbReference type="ARBA" id="ARBA00022837"/>
    </source>
</evidence>
<dbReference type="SMART" id="SM00607">
    <property type="entry name" value="FTP"/>
    <property type="match status" value="1"/>
</dbReference>
<dbReference type="GO" id="GO:0005576">
    <property type="term" value="C:extracellular region"/>
    <property type="evidence" value="ECO:0007669"/>
    <property type="project" value="UniProtKB-SubCell"/>
</dbReference>
<dbReference type="Proteomes" id="UP000314294">
    <property type="component" value="Unassembled WGS sequence"/>
</dbReference>
<comment type="subcellular location">
    <subcellularLocation>
        <location evidence="2">Secreted</location>
    </subcellularLocation>
</comment>
<keyword evidence="6" id="KW-0479">Metal-binding</keyword>
<dbReference type="PROSITE" id="PS00615">
    <property type="entry name" value="C_TYPE_LECTIN_1"/>
    <property type="match status" value="1"/>
</dbReference>
<comment type="function">
    <text evidence="1">Acts as a defensive agent. Recognizes blood group fucosylated oligosaccharides including A, B, H and Lewis B-type antigens. Does not recognize Lewis A antigen and has low affinity for monovalent haptens.</text>
</comment>
<dbReference type="Pfam" id="PF00059">
    <property type="entry name" value="Lectin_C"/>
    <property type="match status" value="1"/>
</dbReference>
<dbReference type="GO" id="GO:0042806">
    <property type="term" value="F:fucose binding"/>
    <property type="evidence" value="ECO:0007669"/>
    <property type="project" value="UniProtKB-ARBA"/>
</dbReference>
<dbReference type="PANTHER" id="PTHR45713:SF8">
    <property type="entry name" value="SI:CH211-215K15.4"/>
    <property type="match status" value="1"/>
</dbReference>
<accession>A0A4Z2FDV7</accession>
<dbReference type="PANTHER" id="PTHR45713">
    <property type="entry name" value="FTP DOMAIN-CONTAINING PROTEIN"/>
    <property type="match status" value="1"/>
</dbReference>
<dbReference type="PROSITE" id="PS50041">
    <property type="entry name" value="C_TYPE_LECTIN_2"/>
    <property type="match status" value="1"/>
</dbReference>
<dbReference type="InterPro" id="IPR016187">
    <property type="entry name" value="CTDL_fold"/>
</dbReference>
<keyword evidence="8" id="KW-0106">Calcium</keyword>
<evidence type="ECO:0000256" key="5">
    <source>
        <dbReference type="ARBA" id="ARBA00022525"/>
    </source>
</evidence>
<dbReference type="AlphaFoldDB" id="A0A4Z2FDV7"/>
<dbReference type="InterPro" id="IPR008979">
    <property type="entry name" value="Galactose-bd-like_sf"/>
</dbReference>
<evidence type="ECO:0000256" key="4">
    <source>
        <dbReference type="ARBA" id="ARBA00011233"/>
    </source>
</evidence>
<organism evidence="11 12">
    <name type="scientific">Liparis tanakae</name>
    <name type="common">Tanaka's snailfish</name>
    <dbReference type="NCBI Taxonomy" id="230148"/>
    <lineage>
        <taxon>Eukaryota</taxon>
        <taxon>Metazoa</taxon>
        <taxon>Chordata</taxon>
        <taxon>Craniata</taxon>
        <taxon>Vertebrata</taxon>
        <taxon>Euteleostomi</taxon>
        <taxon>Actinopterygii</taxon>
        <taxon>Neopterygii</taxon>
        <taxon>Teleostei</taxon>
        <taxon>Neoteleostei</taxon>
        <taxon>Acanthomorphata</taxon>
        <taxon>Eupercaria</taxon>
        <taxon>Perciformes</taxon>
        <taxon>Cottioidei</taxon>
        <taxon>Cottales</taxon>
        <taxon>Liparidae</taxon>
        <taxon>Liparis</taxon>
    </lineage>
</organism>
<dbReference type="GO" id="GO:0046872">
    <property type="term" value="F:metal ion binding"/>
    <property type="evidence" value="ECO:0007669"/>
    <property type="project" value="UniProtKB-KW"/>
</dbReference>
<dbReference type="SMART" id="SM00034">
    <property type="entry name" value="CLECT"/>
    <property type="match status" value="1"/>
</dbReference>
<dbReference type="CDD" id="cd00037">
    <property type="entry name" value="CLECT"/>
    <property type="match status" value="1"/>
</dbReference>
<dbReference type="Gene3D" id="3.10.100.10">
    <property type="entry name" value="Mannose-Binding Protein A, subunit A"/>
    <property type="match status" value="1"/>
</dbReference>
<dbReference type="OrthoDB" id="547680at2759"/>
<evidence type="ECO:0000313" key="11">
    <source>
        <dbReference type="EMBL" id="TNN39309.1"/>
    </source>
</evidence>
<keyword evidence="12" id="KW-1185">Reference proteome</keyword>